<sequence>MPSNVKANVGVRSASRSRDSIPKSLIFLNSAKRVKKCWLTYIL</sequence>
<evidence type="ECO:0000313" key="1">
    <source>
        <dbReference type="EMBL" id="ATD08545.1"/>
    </source>
</evidence>
<dbReference type="EMBL" id="CP011924">
    <property type="protein sequence ID" value="ATD08545.1"/>
    <property type="molecule type" value="Genomic_DNA"/>
</dbReference>
<protein>
    <submittedName>
        <fullName evidence="1">Uncharacterized protein</fullName>
    </submittedName>
</protein>
<name>A0ABN5CGC3_PSEO7</name>
<keyword evidence="2" id="KW-1185">Reference proteome</keyword>
<gene>
    <name evidence="1" type="ORF">PPIS_a3830</name>
</gene>
<proteinExistence type="predicted"/>
<organism evidence="1 2">
    <name type="scientific">Pseudoalteromonas piscicida</name>
    <dbReference type="NCBI Taxonomy" id="43662"/>
    <lineage>
        <taxon>Bacteria</taxon>
        <taxon>Pseudomonadati</taxon>
        <taxon>Pseudomonadota</taxon>
        <taxon>Gammaproteobacteria</taxon>
        <taxon>Alteromonadales</taxon>
        <taxon>Pseudoalteromonadaceae</taxon>
        <taxon>Pseudoalteromonas</taxon>
    </lineage>
</organism>
<accession>A0ABN5CGC3</accession>
<reference evidence="1 2" key="1">
    <citation type="submission" date="2015-06" db="EMBL/GenBank/DDBJ databases">
        <authorList>
            <person name="Xie B.-B."/>
            <person name="Rong J.-C."/>
            <person name="Qin Q.-L."/>
            <person name="Zhang Y.-Z."/>
        </authorList>
    </citation>
    <scope>NUCLEOTIDE SEQUENCE [LARGE SCALE GENOMIC DNA]</scope>
    <source>
        <strain evidence="1 2">JCM 20779</strain>
    </source>
</reference>
<evidence type="ECO:0000313" key="2">
    <source>
        <dbReference type="Proteomes" id="UP000016521"/>
    </source>
</evidence>
<dbReference type="Proteomes" id="UP000016521">
    <property type="component" value="Chromosome I"/>
</dbReference>